<gene>
    <name evidence="1" type="ORF">K488DRAFT_86755</name>
</gene>
<comment type="caution">
    <text evidence="1">The sequence shown here is derived from an EMBL/GenBank/DDBJ whole genome shotgun (WGS) entry which is preliminary data.</text>
</comment>
<evidence type="ECO:0000313" key="1">
    <source>
        <dbReference type="EMBL" id="KAI0031525.1"/>
    </source>
</evidence>
<proteinExistence type="predicted"/>
<protein>
    <submittedName>
        <fullName evidence="1">Uncharacterized protein</fullName>
    </submittedName>
</protein>
<sequence>MPPPIHLAPPLSASLTERTLINSYITPEGGEVETAPTPQPRGLSGDTFIMQRWCAVLSGVWETRPQAQSKAGRWEARAAWLPSRPAVLFWLGFIAPFCWLIGGWLVPEGRWDMHHVPQRRAGAGPVLPLWRAADGRVQDSAGNEVTMEGGFGRRWRMLWGSPKGPWLERGRGKRTRLQMPEEPLFKRWEDYAARHHPDGPRQKLSRVLLYQLGPEAWVLRCRVAAVISGAALLVAFVVALVVAVHLVRS</sequence>
<dbReference type="EMBL" id="MU273577">
    <property type="protein sequence ID" value="KAI0031525.1"/>
    <property type="molecule type" value="Genomic_DNA"/>
</dbReference>
<accession>A0ACB8QIS9</accession>
<organism evidence="1 2">
    <name type="scientific">Vararia minispora EC-137</name>
    <dbReference type="NCBI Taxonomy" id="1314806"/>
    <lineage>
        <taxon>Eukaryota</taxon>
        <taxon>Fungi</taxon>
        <taxon>Dikarya</taxon>
        <taxon>Basidiomycota</taxon>
        <taxon>Agaricomycotina</taxon>
        <taxon>Agaricomycetes</taxon>
        <taxon>Russulales</taxon>
        <taxon>Lachnocladiaceae</taxon>
        <taxon>Vararia</taxon>
    </lineage>
</organism>
<keyword evidence="2" id="KW-1185">Reference proteome</keyword>
<reference evidence="1" key="1">
    <citation type="submission" date="2021-02" db="EMBL/GenBank/DDBJ databases">
        <authorList>
            <consortium name="DOE Joint Genome Institute"/>
            <person name="Ahrendt S."/>
            <person name="Looney B.P."/>
            <person name="Miyauchi S."/>
            <person name="Morin E."/>
            <person name="Drula E."/>
            <person name="Courty P.E."/>
            <person name="Chicoki N."/>
            <person name="Fauchery L."/>
            <person name="Kohler A."/>
            <person name="Kuo A."/>
            <person name="Labutti K."/>
            <person name="Pangilinan J."/>
            <person name="Lipzen A."/>
            <person name="Riley R."/>
            <person name="Andreopoulos W."/>
            <person name="He G."/>
            <person name="Johnson J."/>
            <person name="Barry K.W."/>
            <person name="Grigoriev I.V."/>
            <person name="Nagy L."/>
            <person name="Hibbett D."/>
            <person name="Henrissat B."/>
            <person name="Matheny P.B."/>
            <person name="Labbe J."/>
            <person name="Martin F."/>
        </authorList>
    </citation>
    <scope>NUCLEOTIDE SEQUENCE</scope>
    <source>
        <strain evidence="1">EC-137</strain>
    </source>
</reference>
<dbReference type="Proteomes" id="UP000814128">
    <property type="component" value="Unassembled WGS sequence"/>
</dbReference>
<reference evidence="1" key="2">
    <citation type="journal article" date="2022" name="New Phytol.">
        <title>Evolutionary transition to the ectomycorrhizal habit in the genomes of a hyperdiverse lineage of mushroom-forming fungi.</title>
        <authorList>
            <person name="Looney B."/>
            <person name="Miyauchi S."/>
            <person name="Morin E."/>
            <person name="Drula E."/>
            <person name="Courty P.E."/>
            <person name="Kohler A."/>
            <person name="Kuo A."/>
            <person name="LaButti K."/>
            <person name="Pangilinan J."/>
            <person name="Lipzen A."/>
            <person name="Riley R."/>
            <person name="Andreopoulos W."/>
            <person name="He G."/>
            <person name="Johnson J."/>
            <person name="Nolan M."/>
            <person name="Tritt A."/>
            <person name="Barry K.W."/>
            <person name="Grigoriev I.V."/>
            <person name="Nagy L.G."/>
            <person name="Hibbett D."/>
            <person name="Henrissat B."/>
            <person name="Matheny P.B."/>
            <person name="Labbe J."/>
            <person name="Martin F.M."/>
        </authorList>
    </citation>
    <scope>NUCLEOTIDE SEQUENCE</scope>
    <source>
        <strain evidence="1">EC-137</strain>
    </source>
</reference>
<evidence type="ECO:0000313" key="2">
    <source>
        <dbReference type="Proteomes" id="UP000814128"/>
    </source>
</evidence>
<name>A0ACB8QIS9_9AGAM</name>